<protein>
    <recommendedName>
        <fullName evidence="5 6">Transcription termination/antitermination protein NusG</fullName>
    </recommendedName>
</protein>
<accession>K1YY02</accession>
<dbReference type="SUPFAM" id="SSF50104">
    <property type="entry name" value="Translation proteins SH3-like domain"/>
    <property type="match status" value="1"/>
</dbReference>
<name>K1YY02_9BACT</name>
<evidence type="ECO:0000256" key="3">
    <source>
        <dbReference type="ARBA" id="ARBA00023015"/>
    </source>
</evidence>
<proteinExistence type="inferred from homology"/>
<comment type="function">
    <text evidence="5 7">Participates in transcription elongation, termination and antitermination.</text>
</comment>
<evidence type="ECO:0000256" key="7">
    <source>
        <dbReference type="RuleBase" id="RU000538"/>
    </source>
</evidence>
<dbReference type="Gene3D" id="2.30.30.30">
    <property type="match status" value="1"/>
</dbReference>
<dbReference type="NCBIfam" id="TIGR00922">
    <property type="entry name" value="nusG"/>
    <property type="match status" value="1"/>
</dbReference>
<feature type="domain" description="KOW" evidence="9">
    <location>
        <begin position="130"/>
        <end position="157"/>
    </location>
</feature>
<comment type="similarity">
    <text evidence="5 7">Belongs to the NusG family.</text>
</comment>
<dbReference type="Gene3D" id="3.30.70.940">
    <property type="entry name" value="NusG, N-terminal domain"/>
    <property type="match status" value="1"/>
</dbReference>
<comment type="caution">
    <text evidence="10">The sequence shown here is derived from an EMBL/GenBank/DDBJ whole genome shotgun (WGS) entry which is preliminary data.</text>
</comment>
<dbReference type="InterPro" id="IPR001062">
    <property type="entry name" value="Transcrpt_antiterm_NusG"/>
</dbReference>
<dbReference type="GO" id="GO:0005829">
    <property type="term" value="C:cytosol"/>
    <property type="evidence" value="ECO:0007669"/>
    <property type="project" value="TreeGrafter"/>
</dbReference>
<evidence type="ECO:0000259" key="8">
    <source>
        <dbReference type="SMART" id="SM00738"/>
    </source>
</evidence>
<dbReference type="InterPro" id="IPR043425">
    <property type="entry name" value="NusG-like"/>
</dbReference>
<organism evidence="10">
    <name type="scientific">uncultured bacterium</name>
    <name type="common">gcode 4</name>
    <dbReference type="NCBI Taxonomy" id="1234023"/>
    <lineage>
        <taxon>Bacteria</taxon>
        <taxon>environmental samples</taxon>
    </lineage>
</organism>
<dbReference type="InterPro" id="IPR047050">
    <property type="entry name" value="NGN"/>
</dbReference>
<evidence type="ECO:0000313" key="10">
    <source>
        <dbReference type="EMBL" id="EKD30279.1"/>
    </source>
</evidence>
<dbReference type="Pfam" id="PF00467">
    <property type="entry name" value="KOW"/>
    <property type="match status" value="1"/>
</dbReference>
<dbReference type="CDD" id="cd09891">
    <property type="entry name" value="NGN_Bact_1"/>
    <property type="match status" value="1"/>
</dbReference>
<dbReference type="AlphaFoldDB" id="K1YY02"/>
<dbReference type="SMART" id="SM00738">
    <property type="entry name" value="NGN"/>
    <property type="match status" value="1"/>
</dbReference>
<dbReference type="InterPro" id="IPR036735">
    <property type="entry name" value="NGN_dom_sf"/>
</dbReference>
<evidence type="ECO:0000256" key="5">
    <source>
        <dbReference type="HAMAP-Rule" id="MF_00948"/>
    </source>
</evidence>
<dbReference type="HAMAP" id="MF_00948">
    <property type="entry name" value="NusG"/>
    <property type="match status" value="1"/>
</dbReference>
<sequence length="185" mass="20638">MLFDSMNTAPKGEWYVIRVISGTEENVRSSLMQRREAFNLENHILEVFVPTHDTITVRANGERVTKQKNIFPGYILVKMVVTNESWYIVRNTPNVTGFLGAGTIPVPVSGTELDQLKGALTEKNTAFSIKFQIGEFVVIKSGAFEGSEGKITEINEGKGFVKVEINILGRDTPVEIDFTNVKLKK</sequence>
<dbReference type="SUPFAM" id="SSF82679">
    <property type="entry name" value="N-utilization substance G protein NusG, N-terminal domain"/>
    <property type="match status" value="1"/>
</dbReference>
<dbReference type="Pfam" id="PF02357">
    <property type="entry name" value="NusG"/>
    <property type="match status" value="1"/>
</dbReference>
<dbReference type="GO" id="GO:0006354">
    <property type="term" value="P:DNA-templated transcription elongation"/>
    <property type="evidence" value="ECO:0007669"/>
    <property type="project" value="UniProtKB-UniRule"/>
</dbReference>
<evidence type="ECO:0000256" key="4">
    <source>
        <dbReference type="ARBA" id="ARBA00023163"/>
    </source>
</evidence>
<dbReference type="InterPro" id="IPR006645">
    <property type="entry name" value="NGN-like_dom"/>
</dbReference>
<evidence type="ECO:0000259" key="9">
    <source>
        <dbReference type="SMART" id="SM00739"/>
    </source>
</evidence>
<keyword evidence="3 5" id="KW-0805">Transcription regulation</keyword>
<dbReference type="GO" id="GO:0032784">
    <property type="term" value="P:regulation of DNA-templated transcription elongation"/>
    <property type="evidence" value="ECO:0007669"/>
    <property type="project" value="InterPro"/>
</dbReference>
<keyword evidence="4 5" id="KW-0804">Transcription</keyword>
<dbReference type="InterPro" id="IPR005824">
    <property type="entry name" value="KOW"/>
</dbReference>
<dbReference type="InterPro" id="IPR008991">
    <property type="entry name" value="Translation_prot_SH3-like_sf"/>
</dbReference>
<evidence type="ECO:0000256" key="2">
    <source>
        <dbReference type="ARBA" id="ARBA00022814"/>
    </source>
</evidence>
<reference evidence="10" key="1">
    <citation type="journal article" date="2012" name="Science">
        <title>Fermentation, hydrogen, and sulfur metabolism in multiple uncultivated bacterial phyla.</title>
        <authorList>
            <person name="Wrighton K.C."/>
            <person name="Thomas B.C."/>
            <person name="Sharon I."/>
            <person name="Miller C.S."/>
            <person name="Castelle C.J."/>
            <person name="VerBerkmoes N.C."/>
            <person name="Wilkins M.J."/>
            <person name="Hettich R.L."/>
            <person name="Lipton M.S."/>
            <person name="Williams K.H."/>
            <person name="Long P.E."/>
            <person name="Banfield J.F."/>
        </authorList>
    </citation>
    <scope>NUCLEOTIDE SEQUENCE [LARGE SCALE GENOMIC DNA]</scope>
</reference>
<dbReference type="PANTHER" id="PTHR30265:SF2">
    <property type="entry name" value="TRANSCRIPTION TERMINATION_ANTITERMINATION PROTEIN NUSG"/>
    <property type="match status" value="1"/>
</dbReference>
<evidence type="ECO:0000256" key="6">
    <source>
        <dbReference type="NCBIfam" id="TIGR00922"/>
    </source>
</evidence>
<dbReference type="SMART" id="SM00739">
    <property type="entry name" value="KOW"/>
    <property type="match status" value="1"/>
</dbReference>
<dbReference type="PANTHER" id="PTHR30265">
    <property type="entry name" value="RHO-INTERACTING TRANSCRIPTION TERMINATION FACTOR NUSG"/>
    <property type="match status" value="1"/>
</dbReference>
<evidence type="ECO:0000256" key="1">
    <source>
        <dbReference type="ARBA" id="ARBA00022472"/>
    </source>
</evidence>
<dbReference type="CDD" id="cd06091">
    <property type="entry name" value="KOW_NusG"/>
    <property type="match status" value="1"/>
</dbReference>
<gene>
    <name evidence="5" type="primary">nusG</name>
    <name evidence="10" type="ORF">ACD_78C00101G0004</name>
</gene>
<dbReference type="InterPro" id="IPR014722">
    <property type="entry name" value="Rib_uL2_dom2"/>
</dbReference>
<dbReference type="PRINTS" id="PR00338">
    <property type="entry name" value="NUSGTNSCPFCT"/>
</dbReference>
<dbReference type="GO" id="GO:0006353">
    <property type="term" value="P:DNA-templated transcription termination"/>
    <property type="evidence" value="ECO:0007669"/>
    <property type="project" value="UniProtKB-UniRule"/>
</dbReference>
<keyword evidence="1 5" id="KW-0806">Transcription termination</keyword>
<dbReference type="GO" id="GO:0031564">
    <property type="term" value="P:transcription antitermination"/>
    <property type="evidence" value="ECO:0007669"/>
    <property type="project" value="UniProtKB-UniRule"/>
</dbReference>
<dbReference type="EMBL" id="AMFJ01034101">
    <property type="protein sequence ID" value="EKD30279.1"/>
    <property type="molecule type" value="Genomic_DNA"/>
</dbReference>
<keyword evidence="2 5" id="KW-0889">Transcription antitermination</keyword>
<feature type="domain" description="NusG-like N-terminal" evidence="8">
    <location>
        <begin position="11"/>
        <end position="120"/>
    </location>
</feature>